<keyword evidence="7" id="KW-1185">Reference proteome</keyword>
<dbReference type="EMBL" id="VLKF01000001">
    <property type="protein sequence ID" value="TWH72058.1"/>
    <property type="molecule type" value="Genomic_DNA"/>
</dbReference>
<comment type="function">
    <text evidence="3">Catalyzes the hydrolysis of a non-reducing terminal alpha-L-arabinopyranosidic linkage in ginsenoside Rb2 (alpha-L-arabinopyranosyl-(1-&gt;6)-alpha-D-glucopyranosyl) to release alpha-D-glucopyranosyl (Rd). It is not able to hydrolyze alpha-L-arabinofuranosyl-(1-&gt;6)-alpha-D-glucopyranosyl (Rc).</text>
</comment>
<feature type="domain" description="Fibronectin type III-like" evidence="5">
    <location>
        <begin position="707"/>
        <end position="776"/>
    </location>
</feature>
<dbReference type="SMART" id="SM01217">
    <property type="entry name" value="Fn3_like"/>
    <property type="match status" value="1"/>
</dbReference>
<dbReference type="SUPFAM" id="SSF52279">
    <property type="entry name" value="Beta-D-glucan exohydrolase, C-terminal domain"/>
    <property type="match status" value="1"/>
</dbReference>
<dbReference type="InterPro" id="IPR001764">
    <property type="entry name" value="Glyco_hydro_3_N"/>
</dbReference>
<sequence>MDHKDTARSPEERARDLLGRMTVSEKAQQLVGVLPHALAGAGGVSGDALRRHLADGIGHISGAALTSDSPVAIARVNNAVQRHLVEDTRLGIPAILHNEALNGVSAKGFTVFPTSIGLAATWNPVLVGEMAALIRRQLRAVGIRQALSPVLDVARDARWGRVHETYGEEVALVTAMGVSFVGNMQGEDLRDGVIATAKHFLGYAMTEAGQNLAATHFGPRELYDVYATPFEAAIRLTGMRSVMNSYSEIDGEPVATSAAVLDDLLRGRLGFQGTVVSDYRTVQYLVERQLVASSPEEAAGLALAAGLDVELPSAYGYGATLARAVEAGEIDEALLDRAVLRVLVHKFELGLFEAPYVAEDAVLLDGLGREGVDLSATLAEQSVTLLKNDGGVLPFDPAVRRVAVIGPHAESALVNFPNYTYPASQEMLRGLATGQAQMVGMEGVLGEMSEEKRKVAVARLEAMSKIDVEQIVRDDYGAVGLAEAVQAVLPDAQVSSVVGVGLIDPEPSDLDAALAAAADADVVVLALGGRSGAFAGRMTEGEGTDSADIDLPAGQVTLARAVAQLGKPTAAVLFMGRPYGIAAVDEVVPGIVTAYFPGSEGPVALARVLFGLSTPGGKLPFTMPRHSGQVPIYQAHKRGSGDRREPADMWKGYRDMPMTPLFPFGHGLTYTTFEYGDVSSEAAEVTPEGEAVLRVPVRNTGSRAGAEVVQFYASQPVRGMTRPVQQLVGFARVDLEPGQEAEVEVVLPVDQLGFTGVDGRFVVAPGEVTVHVGSSSVDLRTSSSFAITGDRPQLVGRRTYLPRVSVRRPG</sequence>
<dbReference type="Proteomes" id="UP000321490">
    <property type="component" value="Unassembled WGS sequence"/>
</dbReference>
<evidence type="ECO:0000256" key="2">
    <source>
        <dbReference type="ARBA" id="ARBA00022801"/>
    </source>
</evidence>
<gene>
    <name evidence="6" type="ORF">JD78_00562</name>
</gene>
<keyword evidence="2" id="KW-0378">Hydrolase</keyword>
<dbReference type="PANTHER" id="PTHR42715">
    <property type="entry name" value="BETA-GLUCOSIDASE"/>
    <property type="match status" value="1"/>
</dbReference>
<comment type="similarity">
    <text evidence="1">Belongs to the glycosyl hydrolase 3 family.</text>
</comment>
<dbReference type="OrthoDB" id="3187421at2"/>
<dbReference type="InterPro" id="IPR050288">
    <property type="entry name" value="Cellulose_deg_GH3"/>
</dbReference>
<dbReference type="InterPro" id="IPR017853">
    <property type="entry name" value="GH"/>
</dbReference>
<dbReference type="Gene3D" id="3.20.20.300">
    <property type="entry name" value="Glycoside hydrolase, family 3, N-terminal domain"/>
    <property type="match status" value="1"/>
</dbReference>
<proteinExistence type="inferred from homology"/>
<dbReference type="GO" id="GO:0008422">
    <property type="term" value="F:beta-glucosidase activity"/>
    <property type="evidence" value="ECO:0007669"/>
    <property type="project" value="UniProtKB-ARBA"/>
</dbReference>
<reference evidence="6 7" key="1">
    <citation type="submission" date="2019-07" db="EMBL/GenBank/DDBJ databases">
        <title>R&amp;d 2014.</title>
        <authorList>
            <person name="Klenk H.-P."/>
        </authorList>
    </citation>
    <scope>NUCLEOTIDE SEQUENCE [LARGE SCALE GENOMIC DNA]</scope>
    <source>
        <strain evidence="6 7">DSM 45764</strain>
    </source>
</reference>
<dbReference type="InterPro" id="IPR036881">
    <property type="entry name" value="Glyco_hydro_3_C_sf"/>
</dbReference>
<dbReference type="GO" id="GO:0005975">
    <property type="term" value="P:carbohydrate metabolic process"/>
    <property type="evidence" value="ECO:0007669"/>
    <property type="project" value="InterPro"/>
</dbReference>
<dbReference type="InterPro" id="IPR036962">
    <property type="entry name" value="Glyco_hydro_3_N_sf"/>
</dbReference>
<name>A0A562IMC3_9ACTN</name>
<dbReference type="Pfam" id="PF00933">
    <property type="entry name" value="Glyco_hydro_3"/>
    <property type="match status" value="1"/>
</dbReference>
<evidence type="ECO:0000313" key="7">
    <source>
        <dbReference type="Proteomes" id="UP000321490"/>
    </source>
</evidence>
<evidence type="ECO:0000256" key="1">
    <source>
        <dbReference type="ARBA" id="ARBA00005336"/>
    </source>
</evidence>
<dbReference type="FunFam" id="2.60.40.10:FF:000495">
    <property type="entry name" value="Periplasmic beta-glucosidase"/>
    <property type="match status" value="1"/>
</dbReference>
<dbReference type="InterPro" id="IPR013783">
    <property type="entry name" value="Ig-like_fold"/>
</dbReference>
<evidence type="ECO:0000313" key="6">
    <source>
        <dbReference type="EMBL" id="TWH72058.1"/>
    </source>
</evidence>
<organism evidence="6 7">
    <name type="scientific">Modestobacter roseus</name>
    <dbReference type="NCBI Taxonomy" id="1181884"/>
    <lineage>
        <taxon>Bacteria</taxon>
        <taxon>Bacillati</taxon>
        <taxon>Actinomycetota</taxon>
        <taxon>Actinomycetes</taxon>
        <taxon>Geodermatophilales</taxon>
        <taxon>Geodermatophilaceae</taxon>
        <taxon>Modestobacter</taxon>
    </lineage>
</organism>
<dbReference type="Gene3D" id="3.40.50.1700">
    <property type="entry name" value="Glycoside hydrolase family 3 C-terminal domain"/>
    <property type="match status" value="1"/>
</dbReference>
<dbReference type="Pfam" id="PF14310">
    <property type="entry name" value="Fn3-like"/>
    <property type="match status" value="1"/>
</dbReference>
<dbReference type="PANTHER" id="PTHR42715:SF10">
    <property type="entry name" value="BETA-GLUCOSIDASE"/>
    <property type="match status" value="1"/>
</dbReference>
<dbReference type="Pfam" id="PF01915">
    <property type="entry name" value="Glyco_hydro_3_C"/>
    <property type="match status" value="1"/>
</dbReference>
<dbReference type="Gene3D" id="2.60.40.10">
    <property type="entry name" value="Immunoglobulins"/>
    <property type="match status" value="1"/>
</dbReference>
<dbReference type="AlphaFoldDB" id="A0A562IMC3"/>
<dbReference type="PRINTS" id="PR00133">
    <property type="entry name" value="GLHYDRLASE3"/>
</dbReference>
<dbReference type="InterPro" id="IPR026891">
    <property type="entry name" value="Fn3-like"/>
</dbReference>
<protein>
    <recommendedName>
        <fullName evidence="4">Exo-alpha-(1-&gt;6)-L-arabinopyranosidase</fullName>
    </recommendedName>
</protein>
<dbReference type="InterPro" id="IPR002772">
    <property type="entry name" value="Glyco_hydro_3_C"/>
</dbReference>
<accession>A0A562IMC3</accession>
<comment type="caution">
    <text evidence="6">The sequence shown here is derived from an EMBL/GenBank/DDBJ whole genome shotgun (WGS) entry which is preliminary data.</text>
</comment>
<evidence type="ECO:0000259" key="5">
    <source>
        <dbReference type="SMART" id="SM01217"/>
    </source>
</evidence>
<dbReference type="SUPFAM" id="SSF51445">
    <property type="entry name" value="(Trans)glycosidases"/>
    <property type="match status" value="1"/>
</dbReference>
<evidence type="ECO:0000256" key="4">
    <source>
        <dbReference type="ARBA" id="ARBA00074219"/>
    </source>
</evidence>
<evidence type="ECO:0000256" key="3">
    <source>
        <dbReference type="ARBA" id="ARBA00058905"/>
    </source>
</evidence>